<dbReference type="SUPFAM" id="SSF50494">
    <property type="entry name" value="Trypsin-like serine proteases"/>
    <property type="match status" value="1"/>
</dbReference>
<evidence type="ECO:0000256" key="3">
    <source>
        <dbReference type="ARBA" id="ARBA00022801"/>
    </source>
</evidence>
<evidence type="ECO:0000256" key="1">
    <source>
        <dbReference type="ARBA" id="ARBA00022670"/>
    </source>
</evidence>
<dbReference type="PANTHER" id="PTHR24276:SF98">
    <property type="entry name" value="FI18310P1-RELATED"/>
    <property type="match status" value="1"/>
</dbReference>
<dbReference type="InterPro" id="IPR043504">
    <property type="entry name" value="Peptidase_S1_PA_chymotrypsin"/>
</dbReference>
<evidence type="ECO:0000313" key="9">
    <source>
        <dbReference type="RefSeq" id="XP_030376439.1"/>
    </source>
</evidence>
<dbReference type="Pfam" id="PF00089">
    <property type="entry name" value="Trypsin"/>
    <property type="match status" value="1"/>
</dbReference>
<protein>
    <submittedName>
        <fullName evidence="9">Chymotrypsin-2-like</fullName>
    </submittedName>
</protein>
<dbReference type="InterPro" id="IPR050430">
    <property type="entry name" value="Peptidase_S1"/>
</dbReference>
<evidence type="ECO:0000313" key="8">
    <source>
        <dbReference type="Proteomes" id="UP000504634"/>
    </source>
</evidence>
<evidence type="ECO:0000256" key="4">
    <source>
        <dbReference type="ARBA" id="ARBA00022825"/>
    </source>
</evidence>
<keyword evidence="2" id="KW-0732">Signal</keyword>
<dbReference type="Proteomes" id="UP000504634">
    <property type="component" value="Unplaced"/>
</dbReference>
<proteinExistence type="predicted"/>
<dbReference type="PANTHER" id="PTHR24276">
    <property type="entry name" value="POLYSERASE-RELATED"/>
    <property type="match status" value="1"/>
</dbReference>
<evidence type="ECO:0000256" key="2">
    <source>
        <dbReference type="ARBA" id="ARBA00022729"/>
    </source>
</evidence>
<feature type="compositionally biased region" description="Basic residues" evidence="6">
    <location>
        <begin position="1"/>
        <end position="11"/>
    </location>
</feature>
<dbReference type="RefSeq" id="XP_030376439.1">
    <property type="nucleotide sequence ID" value="XM_030520579.1"/>
</dbReference>
<organism evidence="8 9">
    <name type="scientific">Drosophila lebanonensis</name>
    <name type="common">Fruit fly</name>
    <name type="synonym">Scaptodrosophila lebanonensis</name>
    <dbReference type="NCBI Taxonomy" id="7225"/>
    <lineage>
        <taxon>Eukaryota</taxon>
        <taxon>Metazoa</taxon>
        <taxon>Ecdysozoa</taxon>
        <taxon>Arthropoda</taxon>
        <taxon>Hexapoda</taxon>
        <taxon>Insecta</taxon>
        <taxon>Pterygota</taxon>
        <taxon>Neoptera</taxon>
        <taxon>Endopterygota</taxon>
        <taxon>Diptera</taxon>
        <taxon>Brachycera</taxon>
        <taxon>Muscomorpha</taxon>
        <taxon>Ephydroidea</taxon>
        <taxon>Drosophilidae</taxon>
        <taxon>Scaptodrosophila</taxon>
    </lineage>
</organism>
<evidence type="ECO:0000256" key="5">
    <source>
        <dbReference type="ARBA" id="ARBA00023157"/>
    </source>
</evidence>
<keyword evidence="1" id="KW-0645">Protease</keyword>
<feature type="domain" description="Peptidase S1" evidence="7">
    <location>
        <begin position="13"/>
        <end position="239"/>
    </location>
</feature>
<dbReference type="Gene3D" id="2.40.10.10">
    <property type="entry name" value="Trypsin-like serine proteases"/>
    <property type="match status" value="1"/>
</dbReference>
<name>A0A6J2TKA2_DROLE</name>
<evidence type="ECO:0000256" key="6">
    <source>
        <dbReference type="SAM" id="MobiDB-lite"/>
    </source>
</evidence>
<reference evidence="9" key="1">
    <citation type="submission" date="2025-08" db="UniProtKB">
        <authorList>
            <consortium name="RefSeq"/>
        </authorList>
    </citation>
    <scope>IDENTIFICATION</scope>
    <source>
        <strain evidence="9">11010-0011.00</strain>
        <tissue evidence="9">Whole body</tissue>
    </source>
</reference>
<evidence type="ECO:0000259" key="7">
    <source>
        <dbReference type="PROSITE" id="PS50240"/>
    </source>
</evidence>
<dbReference type="PROSITE" id="PS50240">
    <property type="entry name" value="TRYPSIN_DOM"/>
    <property type="match status" value="1"/>
</dbReference>
<dbReference type="GeneID" id="115625514"/>
<dbReference type="SMART" id="SM00020">
    <property type="entry name" value="Tryp_SPc"/>
    <property type="match status" value="1"/>
</dbReference>
<dbReference type="OrthoDB" id="7859514at2759"/>
<dbReference type="InterPro" id="IPR001254">
    <property type="entry name" value="Trypsin_dom"/>
</dbReference>
<dbReference type="FunFam" id="2.40.10.10:FF:000068">
    <property type="entry name" value="transmembrane protease serine 2"/>
    <property type="match status" value="1"/>
</dbReference>
<dbReference type="GO" id="GO:0006508">
    <property type="term" value="P:proteolysis"/>
    <property type="evidence" value="ECO:0007669"/>
    <property type="project" value="UniProtKB-KW"/>
</dbReference>
<accession>A0A6J2TKA2</accession>
<keyword evidence="4" id="KW-0720">Serine protease</keyword>
<feature type="region of interest" description="Disordered" evidence="6">
    <location>
        <begin position="1"/>
        <end position="22"/>
    </location>
</feature>
<sequence>MRTHKERPRHIQARDGPQDSVANNQMATYQVSIMKRNHKHMCSGVIVSEEWIVSTATCLQSDEPHRLKVVTGIRDLSKVGSGRVYHIDYVLLHPHYDIPKRSNDIGLAHVKIPIHLSASVSSIDCNAEVIPRDAQLQLTGWGWRKEEKNIMKTISVNWIGFEECKAAYRGKTRNPVDISHICIKIPQDNDFCNHEMGQPIVFDNKLIGLSAFGPGCSNGEPYVFTRMAFFFDFIRTKMAGCSKCKAIKGFSANFFEL</sequence>
<dbReference type="AlphaFoldDB" id="A0A6J2TKA2"/>
<gene>
    <name evidence="9" type="primary">LOC115625514</name>
</gene>
<keyword evidence="5" id="KW-1015">Disulfide bond</keyword>
<dbReference type="GO" id="GO:0004252">
    <property type="term" value="F:serine-type endopeptidase activity"/>
    <property type="evidence" value="ECO:0007669"/>
    <property type="project" value="InterPro"/>
</dbReference>
<keyword evidence="8" id="KW-1185">Reference proteome</keyword>
<keyword evidence="3" id="KW-0378">Hydrolase</keyword>
<dbReference type="InterPro" id="IPR009003">
    <property type="entry name" value="Peptidase_S1_PA"/>
</dbReference>